<organism evidence="1 2">
    <name type="scientific">Microbacterium barkeri</name>
    <dbReference type="NCBI Taxonomy" id="33917"/>
    <lineage>
        <taxon>Bacteria</taxon>
        <taxon>Bacillati</taxon>
        <taxon>Actinomycetota</taxon>
        <taxon>Actinomycetes</taxon>
        <taxon>Micrococcales</taxon>
        <taxon>Microbacteriaceae</taxon>
        <taxon>Microbacterium</taxon>
    </lineage>
</organism>
<sequence length="85" mass="9147">MTQDELAAMIEIAQRRMDEIAGELREVAASVEGVSLLTTWRSEAADRFRASARDLLTALHSAAFRCEAEARALPSAAATVLFPAA</sequence>
<evidence type="ECO:0000313" key="1">
    <source>
        <dbReference type="EMBL" id="GLJ60917.1"/>
    </source>
</evidence>
<dbReference type="EMBL" id="BSEJ01000003">
    <property type="protein sequence ID" value="GLJ60917.1"/>
    <property type="molecule type" value="Genomic_DNA"/>
</dbReference>
<gene>
    <name evidence="1" type="ORF">GCM10017576_10460</name>
</gene>
<accession>A0A9W6H1N7</accession>
<dbReference type="Proteomes" id="UP001142462">
    <property type="component" value="Unassembled WGS sequence"/>
</dbReference>
<dbReference type="InterPro" id="IPR038332">
    <property type="entry name" value="PPE_sf"/>
</dbReference>
<dbReference type="AlphaFoldDB" id="A0A9W6H1N7"/>
<proteinExistence type="predicted"/>
<reference evidence="1" key="1">
    <citation type="journal article" date="2014" name="Int. J. Syst. Evol. Microbiol.">
        <title>Complete genome sequence of Corynebacterium casei LMG S-19264T (=DSM 44701T), isolated from a smear-ripened cheese.</title>
        <authorList>
            <consortium name="US DOE Joint Genome Institute (JGI-PGF)"/>
            <person name="Walter F."/>
            <person name="Albersmeier A."/>
            <person name="Kalinowski J."/>
            <person name="Ruckert C."/>
        </authorList>
    </citation>
    <scope>NUCLEOTIDE SEQUENCE</scope>
    <source>
        <strain evidence="1">VKM Ac-1020</strain>
    </source>
</reference>
<name>A0A9W6H1N7_9MICO</name>
<evidence type="ECO:0000313" key="2">
    <source>
        <dbReference type="Proteomes" id="UP001142462"/>
    </source>
</evidence>
<dbReference type="Gene3D" id="1.20.1260.20">
    <property type="entry name" value="PPE superfamily"/>
    <property type="match status" value="1"/>
</dbReference>
<keyword evidence="2" id="KW-1185">Reference proteome</keyword>
<comment type="caution">
    <text evidence="1">The sequence shown here is derived from an EMBL/GenBank/DDBJ whole genome shotgun (WGS) entry which is preliminary data.</text>
</comment>
<protein>
    <submittedName>
        <fullName evidence="1">Uncharacterized protein</fullName>
    </submittedName>
</protein>
<reference evidence="1" key="2">
    <citation type="submission" date="2023-01" db="EMBL/GenBank/DDBJ databases">
        <authorList>
            <person name="Sun Q."/>
            <person name="Evtushenko L."/>
        </authorList>
    </citation>
    <scope>NUCLEOTIDE SEQUENCE</scope>
    <source>
        <strain evidence="1">VKM Ac-1020</strain>
    </source>
</reference>